<keyword evidence="2" id="KW-1185">Reference proteome</keyword>
<sequence length="125" mass="13959">MNHAGFAGDSNSWVGSSFVSKTAHKFPPEVRECAVRLILDNEGRHGLRWQAVMSISAKTFCAPQTQNAWVKKAETESGKRAGITKDMAQKMKAPKRENLELRQANEILHKASVYFAMAELDRPSK</sequence>
<dbReference type="Gene3D" id="1.10.10.10">
    <property type="entry name" value="Winged helix-like DNA-binding domain superfamily/Winged helix DNA-binding domain"/>
    <property type="match status" value="1"/>
</dbReference>
<dbReference type="InterPro" id="IPR036388">
    <property type="entry name" value="WH-like_DNA-bd_sf"/>
</dbReference>
<dbReference type="Proteomes" id="UP000541426">
    <property type="component" value="Unassembled WGS sequence"/>
</dbReference>
<evidence type="ECO:0000313" key="2">
    <source>
        <dbReference type="Proteomes" id="UP000541426"/>
    </source>
</evidence>
<dbReference type="RefSeq" id="WP_183970325.1">
    <property type="nucleotide sequence ID" value="NZ_BAABBZ010000049.1"/>
</dbReference>
<dbReference type="SUPFAM" id="SSF46689">
    <property type="entry name" value="Homeodomain-like"/>
    <property type="match status" value="1"/>
</dbReference>
<dbReference type="EMBL" id="JACIEJ010000024">
    <property type="protein sequence ID" value="MBB3988463.1"/>
    <property type="molecule type" value="Genomic_DNA"/>
</dbReference>
<accession>A0A7W6DST2</accession>
<evidence type="ECO:0000313" key="1">
    <source>
        <dbReference type="EMBL" id="MBB3988463.1"/>
    </source>
</evidence>
<dbReference type="AlphaFoldDB" id="A0A7W6DST2"/>
<proteinExistence type="predicted"/>
<gene>
    <name evidence="1" type="ORF">GGQ68_004820</name>
</gene>
<comment type="caution">
    <text evidence="1">The sequence shown here is derived from an EMBL/GenBank/DDBJ whole genome shotgun (WGS) entry which is preliminary data.</text>
</comment>
<reference evidence="1 2" key="1">
    <citation type="submission" date="2020-08" db="EMBL/GenBank/DDBJ databases">
        <title>Genomic Encyclopedia of Type Strains, Phase IV (KMG-IV): sequencing the most valuable type-strain genomes for metagenomic binning, comparative biology and taxonomic classification.</title>
        <authorList>
            <person name="Goeker M."/>
        </authorList>
    </citation>
    <scope>NUCLEOTIDE SEQUENCE [LARGE SCALE GENOMIC DNA]</scope>
    <source>
        <strain evidence="1 2">DSM 102235</strain>
    </source>
</reference>
<protein>
    <submittedName>
        <fullName evidence="1">Transposase-like protein</fullName>
    </submittedName>
</protein>
<name>A0A7W6DST2_9RHOB</name>
<organism evidence="1 2">
    <name type="scientific">Sagittula marina</name>
    <dbReference type="NCBI Taxonomy" id="943940"/>
    <lineage>
        <taxon>Bacteria</taxon>
        <taxon>Pseudomonadati</taxon>
        <taxon>Pseudomonadota</taxon>
        <taxon>Alphaproteobacteria</taxon>
        <taxon>Rhodobacterales</taxon>
        <taxon>Roseobacteraceae</taxon>
        <taxon>Sagittula</taxon>
    </lineage>
</organism>
<dbReference type="InterPro" id="IPR009057">
    <property type="entry name" value="Homeodomain-like_sf"/>
</dbReference>